<accession>A0ACC1M304</accession>
<evidence type="ECO:0000313" key="2">
    <source>
        <dbReference type="Proteomes" id="UP001139981"/>
    </source>
</evidence>
<protein>
    <submittedName>
        <fullName evidence="1">Uncharacterized protein</fullName>
    </submittedName>
</protein>
<sequence>MAQAIQKLKTEGNDLFRGASHFEAAQKYTEAILVASQRPLWDSAQTAMEEMAVLMSNRSACLLELGHPTEAYWDTEVVTRLKRGWSKGHFRMGRALMGLGRCGQAALEFEIGSQLDPEARDMKVAVENVQQLI</sequence>
<organism evidence="1 2">
    <name type="scientific">Coemansia aciculifera</name>
    <dbReference type="NCBI Taxonomy" id="417176"/>
    <lineage>
        <taxon>Eukaryota</taxon>
        <taxon>Fungi</taxon>
        <taxon>Fungi incertae sedis</taxon>
        <taxon>Zoopagomycota</taxon>
        <taxon>Kickxellomycotina</taxon>
        <taxon>Kickxellomycetes</taxon>
        <taxon>Kickxellales</taxon>
        <taxon>Kickxellaceae</taxon>
        <taxon>Coemansia</taxon>
    </lineage>
</organism>
<comment type="caution">
    <text evidence="1">The sequence shown here is derived from an EMBL/GenBank/DDBJ whole genome shotgun (WGS) entry which is preliminary data.</text>
</comment>
<dbReference type="Proteomes" id="UP001139981">
    <property type="component" value="Unassembled WGS sequence"/>
</dbReference>
<evidence type="ECO:0000313" key="1">
    <source>
        <dbReference type="EMBL" id="KAJ2894631.1"/>
    </source>
</evidence>
<proteinExistence type="predicted"/>
<reference evidence="1" key="1">
    <citation type="submission" date="2022-07" db="EMBL/GenBank/DDBJ databases">
        <title>Phylogenomic reconstructions and comparative analyses of Kickxellomycotina fungi.</title>
        <authorList>
            <person name="Reynolds N.K."/>
            <person name="Stajich J.E."/>
            <person name="Barry K."/>
            <person name="Grigoriev I.V."/>
            <person name="Crous P."/>
            <person name="Smith M.E."/>
        </authorList>
    </citation>
    <scope>NUCLEOTIDE SEQUENCE</scope>
    <source>
        <strain evidence="1">CBS 190363</strain>
    </source>
</reference>
<gene>
    <name evidence="1" type="ORF">IWW38_002514</name>
</gene>
<keyword evidence="2" id="KW-1185">Reference proteome</keyword>
<name>A0ACC1M304_9FUNG</name>
<dbReference type="EMBL" id="JANBVB010000385">
    <property type="protein sequence ID" value="KAJ2894631.1"/>
    <property type="molecule type" value="Genomic_DNA"/>
</dbReference>